<reference evidence="3 4" key="1">
    <citation type="submission" date="2021-01" db="EMBL/GenBank/DDBJ databases">
        <title>Genome public.</title>
        <authorList>
            <person name="Liu C."/>
            <person name="Sun Q."/>
        </authorList>
    </citation>
    <scope>NUCLEOTIDE SEQUENCE [LARGE SCALE GENOMIC DNA]</scope>
    <source>
        <strain evidence="3 4">YIM B02564</strain>
    </source>
</reference>
<comment type="caution">
    <text evidence="3">The sequence shown here is derived from an EMBL/GenBank/DDBJ whole genome shotgun (WGS) entry which is preliminary data.</text>
</comment>
<gene>
    <name evidence="3" type="ORF">JK635_01110</name>
</gene>
<dbReference type="RefSeq" id="WP_202651575.1">
    <property type="nucleotide sequence ID" value="NZ_JAESWB010000005.1"/>
</dbReference>
<dbReference type="Proteomes" id="UP000623967">
    <property type="component" value="Unassembled WGS sequence"/>
</dbReference>
<evidence type="ECO:0000313" key="4">
    <source>
        <dbReference type="Proteomes" id="UP000623967"/>
    </source>
</evidence>
<name>A0ABS1THR1_9BACI</name>
<sequence>MKKPEMERALLAQHHQLQQVNSRLSELSTITTKIKADDASVSAELDALDEELAEMFKTLGLERDHIYPAQTEDDLSTWEGVGELEPTGAESFYKRYHQLQPLPVLEIANDQEYITAVDEYLRQHHLDTSKDPLLEILGVEQARAVLKQYDDKFGKLSWTEWDYGVVALSALLAILVDFFIVRIPWDMNFKGQEYKGSPVTKFLNKQSDMIMGKAPSAGSNGRSGRRPNQFDETKDNGFYQWLREMQKKLEEYAKVPYDISHNDKGKGINIDGLRPSLHRLMSPGHDPILGFVFGVIDILRGTMTTIDKNGVFHMLKTGDGSGNVLEAILQVFAHTLSDIPTSSGVQPPFFTMLQSIKKESPFTLKENGEQVTYPHLARFMYSNGYDLRHFATMSLVPATVEIVIRLYYNIANFDFLFVKNMSTAHKGKLSSMLTLAHSLTMGGNIVKLWSYGWNPLAFNWAELLALLSSFITFLKKQKKRQHEIDAYLLESWETLYKQTR</sequence>
<keyword evidence="2" id="KW-0472">Membrane</keyword>
<accession>A0ABS1THR1</accession>
<evidence type="ECO:0000256" key="2">
    <source>
        <dbReference type="SAM" id="Phobius"/>
    </source>
</evidence>
<keyword evidence="2" id="KW-0812">Transmembrane</keyword>
<evidence type="ECO:0000256" key="1">
    <source>
        <dbReference type="SAM" id="MobiDB-lite"/>
    </source>
</evidence>
<evidence type="ECO:0000313" key="3">
    <source>
        <dbReference type="EMBL" id="MBL4950842.1"/>
    </source>
</evidence>
<keyword evidence="4" id="KW-1185">Reference proteome</keyword>
<keyword evidence="2" id="KW-1133">Transmembrane helix</keyword>
<organism evidence="3 4">
    <name type="scientific">Neobacillus paridis</name>
    <dbReference type="NCBI Taxonomy" id="2803862"/>
    <lineage>
        <taxon>Bacteria</taxon>
        <taxon>Bacillati</taxon>
        <taxon>Bacillota</taxon>
        <taxon>Bacilli</taxon>
        <taxon>Bacillales</taxon>
        <taxon>Bacillaceae</taxon>
        <taxon>Neobacillus</taxon>
    </lineage>
</organism>
<dbReference type="EMBL" id="JAESWB010000005">
    <property type="protein sequence ID" value="MBL4950842.1"/>
    <property type="molecule type" value="Genomic_DNA"/>
</dbReference>
<protein>
    <submittedName>
        <fullName evidence="3">Uncharacterized protein</fullName>
    </submittedName>
</protein>
<feature type="transmembrane region" description="Helical" evidence="2">
    <location>
        <begin position="163"/>
        <end position="185"/>
    </location>
</feature>
<feature type="region of interest" description="Disordered" evidence="1">
    <location>
        <begin position="213"/>
        <end position="233"/>
    </location>
</feature>
<proteinExistence type="predicted"/>